<keyword evidence="1" id="KW-0472">Membrane</keyword>
<feature type="transmembrane region" description="Helical" evidence="1">
    <location>
        <begin position="20"/>
        <end position="45"/>
    </location>
</feature>
<dbReference type="EMBL" id="GGEC01004003">
    <property type="protein sequence ID" value="MBW84486.1"/>
    <property type="molecule type" value="Transcribed_RNA"/>
</dbReference>
<protein>
    <submittedName>
        <fullName evidence="2">Uncharacterized protein</fullName>
    </submittedName>
</protein>
<name>A0A2P2ITH3_RHIMU</name>
<reference evidence="2" key="1">
    <citation type="submission" date="2018-02" db="EMBL/GenBank/DDBJ databases">
        <title>Rhizophora mucronata_Transcriptome.</title>
        <authorList>
            <person name="Meera S.P."/>
            <person name="Sreeshan A."/>
            <person name="Augustine A."/>
        </authorList>
    </citation>
    <scope>NUCLEOTIDE SEQUENCE</scope>
    <source>
        <tissue evidence="2">Leaf</tissue>
    </source>
</reference>
<organism evidence="2">
    <name type="scientific">Rhizophora mucronata</name>
    <name type="common">Asiatic mangrove</name>
    <dbReference type="NCBI Taxonomy" id="61149"/>
    <lineage>
        <taxon>Eukaryota</taxon>
        <taxon>Viridiplantae</taxon>
        <taxon>Streptophyta</taxon>
        <taxon>Embryophyta</taxon>
        <taxon>Tracheophyta</taxon>
        <taxon>Spermatophyta</taxon>
        <taxon>Magnoliopsida</taxon>
        <taxon>eudicotyledons</taxon>
        <taxon>Gunneridae</taxon>
        <taxon>Pentapetalae</taxon>
        <taxon>rosids</taxon>
        <taxon>fabids</taxon>
        <taxon>Malpighiales</taxon>
        <taxon>Rhizophoraceae</taxon>
        <taxon>Rhizophora</taxon>
    </lineage>
</organism>
<keyword evidence="1" id="KW-1133">Transmembrane helix</keyword>
<evidence type="ECO:0000313" key="2">
    <source>
        <dbReference type="EMBL" id="MBW84486.1"/>
    </source>
</evidence>
<evidence type="ECO:0000256" key="1">
    <source>
        <dbReference type="SAM" id="Phobius"/>
    </source>
</evidence>
<sequence>MALQQEYLEQMTRQFMMKYGFVSLYIIVHNTKASLIILLLFRLVWRKQKEGLLRGCPFWPS</sequence>
<keyword evidence="1" id="KW-0812">Transmembrane</keyword>
<accession>A0A2P2ITH3</accession>
<proteinExistence type="predicted"/>
<dbReference type="AlphaFoldDB" id="A0A2P2ITH3"/>